<feature type="domain" description="Calponin-homology (CH)" evidence="1">
    <location>
        <begin position="30"/>
        <end position="136"/>
    </location>
</feature>
<evidence type="ECO:0000259" key="1">
    <source>
        <dbReference type="PROSITE" id="PS50021"/>
    </source>
</evidence>
<dbReference type="InterPro" id="IPR050540">
    <property type="entry name" value="F-actin_Monoox_Mical"/>
</dbReference>
<protein>
    <submittedName>
        <fullName evidence="2">Protein MICAL-3</fullName>
    </submittedName>
</protein>
<dbReference type="AlphaFoldDB" id="E2BAL8"/>
<dbReference type="Pfam" id="PF00307">
    <property type="entry name" value="CH"/>
    <property type="match status" value="1"/>
</dbReference>
<dbReference type="PANTHER" id="PTHR23167">
    <property type="entry name" value="CALPONIN HOMOLOGY DOMAIN-CONTAINING PROTEIN DDB_G0272472-RELATED"/>
    <property type="match status" value="1"/>
</dbReference>
<dbReference type="OrthoDB" id="20799at2759"/>
<dbReference type="OMA" id="RVLLEWC"/>
<name>E2BAL8_HARSA</name>
<evidence type="ECO:0000313" key="3">
    <source>
        <dbReference type="Proteomes" id="UP000008237"/>
    </source>
</evidence>
<dbReference type="Gene3D" id="1.10.418.10">
    <property type="entry name" value="Calponin-like domain"/>
    <property type="match status" value="1"/>
</dbReference>
<dbReference type="Proteomes" id="UP000008237">
    <property type="component" value="Unassembled WGS sequence"/>
</dbReference>
<keyword evidence="3" id="KW-1185">Reference proteome</keyword>
<organism evidence="3">
    <name type="scientific">Harpegnathos saltator</name>
    <name type="common">Jerdon's jumping ant</name>
    <dbReference type="NCBI Taxonomy" id="610380"/>
    <lineage>
        <taxon>Eukaryota</taxon>
        <taxon>Metazoa</taxon>
        <taxon>Ecdysozoa</taxon>
        <taxon>Arthropoda</taxon>
        <taxon>Hexapoda</taxon>
        <taxon>Insecta</taxon>
        <taxon>Pterygota</taxon>
        <taxon>Neoptera</taxon>
        <taxon>Endopterygota</taxon>
        <taxon>Hymenoptera</taxon>
        <taxon>Apocrita</taxon>
        <taxon>Aculeata</taxon>
        <taxon>Formicoidea</taxon>
        <taxon>Formicidae</taxon>
        <taxon>Ponerinae</taxon>
        <taxon>Ponerini</taxon>
        <taxon>Harpegnathos</taxon>
    </lineage>
</organism>
<evidence type="ECO:0000313" key="2">
    <source>
        <dbReference type="EMBL" id="EFN87265.1"/>
    </source>
</evidence>
<dbReference type="SUPFAM" id="SSF47576">
    <property type="entry name" value="Calponin-homology domain, CH-domain"/>
    <property type="match status" value="1"/>
</dbReference>
<dbReference type="InterPro" id="IPR001715">
    <property type="entry name" value="CH_dom"/>
</dbReference>
<sequence>MNKTKILLSKGNCMVLGSQTKDMKTGAQTQVHPDTLLRWLQKQVALYDKIHIEDMGVSFKDGLAICAIIHRYRPDLIDFYNLNTENAAKNNQLAFDILEKELDIKPFIDYQAKQDLVLTDWIMLGSCFDWLDHVRILP</sequence>
<reference evidence="2 3" key="1">
    <citation type="journal article" date="2010" name="Science">
        <title>Genomic comparison of the ants Camponotus floridanus and Harpegnathos saltator.</title>
        <authorList>
            <person name="Bonasio R."/>
            <person name="Zhang G."/>
            <person name="Ye C."/>
            <person name="Mutti N.S."/>
            <person name="Fang X."/>
            <person name="Qin N."/>
            <person name="Donahue G."/>
            <person name="Yang P."/>
            <person name="Li Q."/>
            <person name="Li C."/>
            <person name="Zhang P."/>
            <person name="Huang Z."/>
            <person name="Berger S.L."/>
            <person name="Reinberg D."/>
            <person name="Wang J."/>
            <person name="Liebig J."/>
        </authorList>
    </citation>
    <scope>NUCLEOTIDE SEQUENCE [LARGE SCALE GENOMIC DNA]</scope>
    <source>
        <strain evidence="2 3">R22 G/1</strain>
    </source>
</reference>
<dbReference type="InterPro" id="IPR036872">
    <property type="entry name" value="CH_dom_sf"/>
</dbReference>
<gene>
    <name evidence="2" type="ORF">EAI_02706</name>
</gene>
<dbReference type="PANTHER" id="PTHR23167:SF54">
    <property type="entry name" value="[F-ACTIN]-MONOOXYGENASE MICAL"/>
    <property type="match status" value="1"/>
</dbReference>
<dbReference type="PROSITE" id="PS50021">
    <property type="entry name" value="CH"/>
    <property type="match status" value="1"/>
</dbReference>
<dbReference type="SMART" id="SM00033">
    <property type="entry name" value="CH"/>
    <property type="match status" value="1"/>
</dbReference>
<accession>E2BAL8</accession>
<proteinExistence type="predicted"/>
<dbReference type="EMBL" id="GL446788">
    <property type="protein sequence ID" value="EFN87265.1"/>
    <property type="molecule type" value="Genomic_DNA"/>
</dbReference>
<dbReference type="InParanoid" id="E2BAL8"/>